<feature type="binding site" evidence="9">
    <location>
        <begin position="84"/>
        <end position="85"/>
    </location>
    <ligand>
        <name>5-phospho-alpha-D-ribose 1-diphosphate</name>
        <dbReference type="ChEBI" id="CHEBI:58017"/>
    </ligand>
</feature>
<gene>
    <name evidence="9 12" type="primary">trpD</name>
    <name evidence="12" type="ORF">GCM10010136_01220</name>
</gene>
<comment type="caution">
    <text evidence="12">The sequence shown here is derived from an EMBL/GenBank/DDBJ whole genome shotgun (WGS) entry which is preliminary data.</text>
</comment>
<dbReference type="InterPro" id="IPR017459">
    <property type="entry name" value="Glycosyl_Trfase_fam3_N_dom"/>
</dbReference>
<reference evidence="12" key="1">
    <citation type="journal article" date="2014" name="Int. J. Syst. Evol. Microbiol.">
        <title>Complete genome sequence of Corynebacterium casei LMG S-19264T (=DSM 44701T), isolated from a smear-ripened cheese.</title>
        <authorList>
            <consortium name="US DOE Joint Genome Institute (JGI-PGF)"/>
            <person name="Walter F."/>
            <person name="Albersmeier A."/>
            <person name="Kalinowski J."/>
            <person name="Ruckert C."/>
        </authorList>
    </citation>
    <scope>NUCLEOTIDE SEQUENCE</scope>
    <source>
        <strain evidence="12">KCTC 42097</strain>
    </source>
</reference>
<evidence type="ECO:0000256" key="8">
    <source>
        <dbReference type="ARBA" id="ARBA00061188"/>
    </source>
</evidence>
<dbReference type="GO" id="GO:0004048">
    <property type="term" value="F:anthranilate phosphoribosyltransferase activity"/>
    <property type="evidence" value="ECO:0007669"/>
    <property type="project" value="UniProtKB-UniRule"/>
</dbReference>
<dbReference type="GO" id="GO:0005829">
    <property type="term" value="C:cytosol"/>
    <property type="evidence" value="ECO:0007669"/>
    <property type="project" value="TreeGrafter"/>
</dbReference>
<comment type="similarity">
    <text evidence="8">In the C-terminal section; belongs to the anthranilate phosphoribosyltransferase family.</text>
</comment>
<dbReference type="FunFam" id="3.40.1030.10:FF:000002">
    <property type="entry name" value="Anthranilate phosphoribosyltransferase"/>
    <property type="match status" value="1"/>
</dbReference>
<organism evidence="12 13">
    <name type="scientific">Limoniibacter endophyticus</name>
    <dbReference type="NCBI Taxonomy" id="1565040"/>
    <lineage>
        <taxon>Bacteria</taxon>
        <taxon>Pseudomonadati</taxon>
        <taxon>Pseudomonadota</taxon>
        <taxon>Alphaproteobacteria</taxon>
        <taxon>Hyphomicrobiales</taxon>
        <taxon>Bartonellaceae</taxon>
        <taxon>Limoniibacter</taxon>
    </lineage>
</organism>
<dbReference type="PANTHER" id="PTHR43285:SF2">
    <property type="entry name" value="ANTHRANILATE PHOSPHORIBOSYLTRANSFERASE"/>
    <property type="match status" value="1"/>
</dbReference>
<keyword evidence="9" id="KW-0479">Metal-binding</keyword>
<feature type="binding site" evidence="9">
    <location>
        <position position="226"/>
    </location>
    <ligand>
        <name>Mg(2+)</name>
        <dbReference type="ChEBI" id="CHEBI:18420"/>
        <label>2</label>
    </ligand>
</feature>
<reference evidence="12" key="2">
    <citation type="submission" date="2020-09" db="EMBL/GenBank/DDBJ databases">
        <authorList>
            <person name="Sun Q."/>
            <person name="Kim S."/>
        </authorList>
    </citation>
    <scope>NUCLEOTIDE SEQUENCE</scope>
    <source>
        <strain evidence="12">KCTC 42097</strain>
    </source>
</reference>
<comment type="function">
    <text evidence="9">Catalyzes the transfer of the phosphoribosyl group of 5-phosphorylribose-1-pyrophosphate (PRPP) to anthranilate to yield N-(5'-phosphoribosyl)-anthranilate (PRA).</text>
</comment>
<keyword evidence="3 9" id="KW-0328">Glycosyltransferase</keyword>
<keyword evidence="9" id="KW-0460">Magnesium</keyword>
<comment type="caution">
    <text evidence="9">Lacks conserved residue(s) required for the propagation of feature annotation.</text>
</comment>
<dbReference type="UniPathway" id="UPA00035">
    <property type="reaction ID" value="UER00041"/>
</dbReference>
<evidence type="ECO:0000313" key="12">
    <source>
        <dbReference type="EMBL" id="GHC60920.1"/>
    </source>
</evidence>
<keyword evidence="2 9" id="KW-0028">Amino-acid biosynthesis</keyword>
<dbReference type="SUPFAM" id="SSF47648">
    <property type="entry name" value="Nucleoside phosphorylase/phosphoribosyltransferase N-terminal domain"/>
    <property type="match status" value="1"/>
</dbReference>
<dbReference type="EC" id="2.4.2.18" evidence="9"/>
<dbReference type="HAMAP" id="MF_00211">
    <property type="entry name" value="TrpD"/>
    <property type="match status" value="1"/>
</dbReference>
<keyword evidence="5 9" id="KW-0822">Tryptophan biosynthesis</keyword>
<comment type="cofactor">
    <cofactor evidence="9">
        <name>Mg(2+)</name>
        <dbReference type="ChEBI" id="CHEBI:18420"/>
    </cofactor>
    <text evidence="9">Binds 2 magnesium ions per monomer.</text>
</comment>
<evidence type="ECO:0000256" key="4">
    <source>
        <dbReference type="ARBA" id="ARBA00022679"/>
    </source>
</evidence>
<evidence type="ECO:0000256" key="5">
    <source>
        <dbReference type="ARBA" id="ARBA00022822"/>
    </source>
</evidence>
<dbReference type="GO" id="GO:0000162">
    <property type="term" value="P:L-tryptophan biosynthetic process"/>
    <property type="evidence" value="ECO:0007669"/>
    <property type="project" value="UniProtKB-UniRule"/>
</dbReference>
<feature type="binding site" evidence="9">
    <location>
        <begin position="109"/>
        <end position="117"/>
    </location>
    <ligand>
        <name>5-phospho-alpha-D-ribose 1-diphosphate</name>
        <dbReference type="ChEBI" id="CHEBI:58017"/>
    </ligand>
</feature>
<name>A0A8J3GFV1_9HYPH</name>
<dbReference type="EMBL" id="BMZO01000001">
    <property type="protein sequence ID" value="GHC60920.1"/>
    <property type="molecule type" value="Genomic_DNA"/>
</dbReference>
<dbReference type="InterPro" id="IPR035902">
    <property type="entry name" value="Nuc_phospho_transferase"/>
</dbReference>
<evidence type="ECO:0000256" key="6">
    <source>
        <dbReference type="ARBA" id="ARBA00023141"/>
    </source>
</evidence>
<evidence type="ECO:0000256" key="3">
    <source>
        <dbReference type="ARBA" id="ARBA00022676"/>
    </source>
</evidence>
<feature type="binding site" evidence="9">
    <location>
        <position position="93"/>
    </location>
    <ligand>
        <name>Mg(2+)</name>
        <dbReference type="ChEBI" id="CHEBI:18420"/>
        <label>1</label>
    </ligand>
</feature>
<evidence type="ECO:0000259" key="11">
    <source>
        <dbReference type="Pfam" id="PF02885"/>
    </source>
</evidence>
<sequence length="340" mass="35374">MATLKNYIARVADGHPLTLEEASSAFDIIMSGEATPSQIGAFLMALRVRGETVEEISGAVSTMRAKMLPVTVPAGAVDIVGTGGDGSHSVNISTASAIVVAGSGVKIAKHGNRAASSKTGTADVLQRLGVNLELDPSGISRCVEMAGIGFMFAPMHHSSMKHVGPTRIELGTRTIFNLVGPLTNPARVKHHVIGVFAPQWVRPLADVLQKLGSTSAWVVHGDGFDEITTTGETLVAELRHGTVREFRIKPEDVGLDRHVSEALRGGDADFNALALLDVLSGKRGAYRDAVLMNGGAALLVSGKVDSLAAGVEACARSIDSGSAKEALAKLVAVSNEKTEA</sequence>
<dbReference type="Proteomes" id="UP000641137">
    <property type="component" value="Unassembled WGS sequence"/>
</dbReference>
<dbReference type="InterPro" id="IPR036320">
    <property type="entry name" value="Glycosyl_Trfase_fam3_N_dom_sf"/>
</dbReference>
<evidence type="ECO:0000256" key="7">
    <source>
        <dbReference type="ARBA" id="ARBA00052328"/>
    </source>
</evidence>
<evidence type="ECO:0000256" key="9">
    <source>
        <dbReference type="HAMAP-Rule" id="MF_00211"/>
    </source>
</evidence>
<feature type="binding site" evidence="9">
    <location>
        <position position="121"/>
    </location>
    <ligand>
        <name>5-phospho-alpha-D-ribose 1-diphosphate</name>
        <dbReference type="ChEBI" id="CHEBI:58017"/>
    </ligand>
</feature>
<feature type="binding site" evidence="9">
    <location>
        <position position="167"/>
    </location>
    <ligand>
        <name>anthranilate</name>
        <dbReference type="ChEBI" id="CHEBI:16567"/>
        <label>2</label>
    </ligand>
</feature>
<comment type="subunit">
    <text evidence="9">Homodimer.</text>
</comment>
<evidence type="ECO:0000256" key="1">
    <source>
        <dbReference type="ARBA" id="ARBA00004907"/>
    </source>
</evidence>
<feature type="binding site" evidence="9">
    <location>
        <position position="112"/>
    </location>
    <ligand>
        <name>anthranilate</name>
        <dbReference type="ChEBI" id="CHEBI:16567"/>
        <label>1</label>
    </ligand>
</feature>
<keyword evidence="13" id="KW-1185">Reference proteome</keyword>
<feature type="domain" description="Glycosyl transferase family 3" evidence="10">
    <location>
        <begin position="76"/>
        <end position="323"/>
    </location>
</feature>
<dbReference type="AlphaFoldDB" id="A0A8J3GFV1"/>
<proteinExistence type="inferred from homology"/>
<dbReference type="NCBIfam" id="TIGR01245">
    <property type="entry name" value="trpD"/>
    <property type="match status" value="1"/>
</dbReference>
<feature type="binding site" evidence="9">
    <location>
        <begin position="91"/>
        <end position="94"/>
    </location>
    <ligand>
        <name>5-phospho-alpha-D-ribose 1-diphosphate</name>
        <dbReference type="ChEBI" id="CHEBI:58017"/>
    </ligand>
</feature>
<dbReference type="PANTHER" id="PTHR43285">
    <property type="entry name" value="ANTHRANILATE PHOSPHORIBOSYLTRANSFERASE"/>
    <property type="match status" value="1"/>
</dbReference>
<evidence type="ECO:0000313" key="13">
    <source>
        <dbReference type="Proteomes" id="UP000641137"/>
    </source>
</evidence>
<protein>
    <recommendedName>
        <fullName evidence="9">Anthranilate phosphoribosyltransferase</fullName>
        <ecNumber evidence="9">2.4.2.18</ecNumber>
    </recommendedName>
</protein>
<evidence type="ECO:0000259" key="10">
    <source>
        <dbReference type="Pfam" id="PF00591"/>
    </source>
</evidence>
<dbReference type="Pfam" id="PF02885">
    <property type="entry name" value="Glycos_trans_3N"/>
    <property type="match status" value="1"/>
</dbReference>
<comment type="similarity">
    <text evidence="9">Belongs to the anthranilate phosphoribosyltransferase family.</text>
</comment>
<dbReference type="Gene3D" id="1.20.970.10">
    <property type="entry name" value="Transferase, Pyrimidine Nucleoside Phosphorylase, Chain C"/>
    <property type="match status" value="1"/>
</dbReference>
<dbReference type="Gene3D" id="3.40.1030.10">
    <property type="entry name" value="Nucleoside phosphorylase/phosphoribosyltransferase catalytic domain"/>
    <property type="match status" value="1"/>
</dbReference>
<dbReference type="InterPro" id="IPR000312">
    <property type="entry name" value="Glycosyl_Trfase_fam3"/>
</dbReference>
<feature type="binding site" evidence="9">
    <location>
        <position position="226"/>
    </location>
    <ligand>
        <name>Mg(2+)</name>
        <dbReference type="ChEBI" id="CHEBI:18420"/>
        <label>1</label>
    </ligand>
</feature>
<feature type="binding site" evidence="9">
    <location>
        <position position="81"/>
    </location>
    <ligand>
        <name>5-phospho-alpha-D-ribose 1-diphosphate</name>
        <dbReference type="ChEBI" id="CHEBI:58017"/>
    </ligand>
</feature>
<dbReference type="InterPro" id="IPR005940">
    <property type="entry name" value="Anthranilate_Pribosyl_Tfrase"/>
</dbReference>
<feature type="domain" description="Glycosyl transferase family 3 N-terminal" evidence="11">
    <location>
        <begin position="5"/>
        <end position="66"/>
    </location>
</feature>
<accession>A0A8J3GFV1</accession>
<comment type="catalytic activity">
    <reaction evidence="7 9">
        <text>N-(5-phospho-beta-D-ribosyl)anthranilate + diphosphate = 5-phospho-alpha-D-ribose 1-diphosphate + anthranilate</text>
        <dbReference type="Rhea" id="RHEA:11768"/>
        <dbReference type="ChEBI" id="CHEBI:16567"/>
        <dbReference type="ChEBI" id="CHEBI:18277"/>
        <dbReference type="ChEBI" id="CHEBI:33019"/>
        <dbReference type="ChEBI" id="CHEBI:58017"/>
        <dbReference type="EC" id="2.4.2.18"/>
    </reaction>
</comment>
<dbReference type="SUPFAM" id="SSF52418">
    <property type="entry name" value="Nucleoside phosphorylase/phosphoribosyltransferase catalytic domain"/>
    <property type="match status" value="1"/>
</dbReference>
<comment type="pathway">
    <text evidence="1 9">Amino-acid biosynthesis; L-tryptophan biosynthesis; L-tryptophan from chorismate: step 2/5.</text>
</comment>
<keyword evidence="6 9" id="KW-0057">Aromatic amino acid biosynthesis</keyword>
<feature type="binding site" evidence="9">
    <location>
        <position position="89"/>
    </location>
    <ligand>
        <name>5-phospho-alpha-D-ribose 1-diphosphate</name>
        <dbReference type="ChEBI" id="CHEBI:58017"/>
    </ligand>
</feature>
<dbReference type="Pfam" id="PF00591">
    <property type="entry name" value="Glycos_transf_3"/>
    <property type="match status" value="1"/>
</dbReference>
<feature type="binding site" evidence="9">
    <location>
        <position position="225"/>
    </location>
    <ligand>
        <name>Mg(2+)</name>
        <dbReference type="ChEBI" id="CHEBI:18420"/>
        <label>2</label>
    </ligand>
</feature>
<feature type="binding site" evidence="9">
    <location>
        <position position="81"/>
    </location>
    <ligand>
        <name>anthranilate</name>
        <dbReference type="ChEBI" id="CHEBI:16567"/>
        <label>1</label>
    </ligand>
</feature>
<evidence type="ECO:0000256" key="2">
    <source>
        <dbReference type="ARBA" id="ARBA00022605"/>
    </source>
</evidence>
<keyword evidence="4 9" id="KW-0808">Transferase</keyword>
<dbReference type="GO" id="GO:0000287">
    <property type="term" value="F:magnesium ion binding"/>
    <property type="evidence" value="ECO:0007669"/>
    <property type="project" value="UniProtKB-UniRule"/>
</dbReference>
<dbReference type="RefSeq" id="WP_189486799.1">
    <property type="nucleotide sequence ID" value="NZ_BMZO01000001.1"/>
</dbReference>